<dbReference type="RefSeq" id="WP_054407627.1">
    <property type="nucleotide sequence ID" value="NZ_FOYA01000014.1"/>
</dbReference>
<comment type="caution">
    <text evidence="1">The sequence shown here is derived from an EMBL/GenBank/DDBJ whole genome shotgun (WGS) entry which is preliminary data.</text>
</comment>
<evidence type="ECO:0000313" key="1">
    <source>
        <dbReference type="EMBL" id="KOS06131.1"/>
    </source>
</evidence>
<organism evidence="1 2">
    <name type="scientific">Flavobacterium akiainvivens</name>
    <dbReference type="NCBI Taxonomy" id="1202724"/>
    <lineage>
        <taxon>Bacteria</taxon>
        <taxon>Pseudomonadati</taxon>
        <taxon>Bacteroidota</taxon>
        <taxon>Flavobacteriia</taxon>
        <taxon>Flavobacteriales</taxon>
        <taxon>Flavobacteriaceae</taxon>
        <taxon>Flavobacterium</taxon>
    </lineage>
</organism>
<evidence type="ECO:0000313" key="2">
    <source>
        <dbReference type="Proteomes" id="UP000037755"/>
    </source>
</evidence>
<reference evidence="1 2" key="1">
    <citation type="submission" date="2015-08" db="EMBL/GenBank/DDBJ databases">
        <title>Whole genome sequence of Flavobacterium akiainvivens IK-1T, from decaying Wikstroemia oahuensis, an endemic Hawaiian shrub.</title>
        <authorList>
            <person name="Wan X."/>
            <person name="Hou S."/>
            <person name="Saito J."/>
            <person name="Donachie S."/>
        </authorList>
    </citation>
    <scope>NUCLEOTIDE SEQUENCE [LARGE SCALE GENOMIC DNA]</scope>
    <source>
        <strain evidence="1 2">IK-1</strain>
    </source>
</reference>
<dbReference type="AlphaFoldDB" id="A0A0M8MH53"/>
<gene>
    <name evidence="1" type="ORF">AM493_08870</name>
</gene>
<sequence length="189" mass="22173">MEDYIEISEAFINDKLSKVFKGDRSISIINTEQYFWQSFKAQLETNNNTIEPLYFKTGALKLTVGKDLFNKAFHASLLSSVLYFNDHKQFGSTILTAILTSIISFELMEIKDEEEVVYMRLPIKNAYMTVQEHFDSLPEYIRKNVNELQFEIFMNKFVKAGLAKRDLNGEERYLVLSKGRFCFKFDFFV</sequence>
<dbReference type="Proteomes" id="UP000037755">
    <property type="component" value="Unassembled WGS sequence"/>
</dbReference>
<dbReference type="PATRIC" id="fig|1202724.3.peg.1842"/>
<name>A0A0M8MH53_9FLAO</name>
<proteinExistence type="predicted"/>
<dbReference type="EMBL" id="LIYD01000005">
    <property type="protein sequence ID" value="KOS06131.1"/>
    <property type="molecule type" value="Genomic_DNA"/>
</dbReference>
<protein>
    <submittedName>
        <fullName evidence="1">Uncharacterized protein</fullName>
    </submittedName>
</protein>
<accession>A0A0M8MH53</accession>
<keyword evidence="2" id="KW-1185">Reference proteome</keyword>